<dbReference type="EMBL" id="MU865991">
    <property type="protein sequence ID" value="KAK4443556.1"/>
    <property type="molecule type" value="Genomic_DNA"/>
</dbReference>
<proteinExistence type="predicted"/>
<protein>
    <submittedName>
        <fullName evidence="1">Uncharacterized protein</fullName>
    </submittedName>
</protein>
<organism evidence="1 2">
    <name type="scientific">Podospora aff. communis PSN243</name>
    <dbReference type="NCBI Taxonomy" id="3040156"/>
    <lineage>
        <taxon>Eukaryota</taxon>
        <taxon>Fungi</taxon>
        <taxon>Dikarya</taxon>
        <taxon>Ascomycota</taxon>
        <taxon>Pezizomycotina</taxon>
        <taxon>Sordariomycetes</taxon>
        <taxon>Sordariomycetidae</taxon>
        <taxon>Sordariales</taxon>
        <taxon>Podosporaceae</taxon>
        <taxon>Podospora</taxon>
    </lineage>
</organism>
<comment type="caution">
    <text evidence="1">The sequence shown here is derived from an EMBL/GenBank/DDBJ whole genome shotgun (WGS) entry which is preliminary data.</text>
</comment>
<reference evidence="1" key="1">
    <citation type="journal article" date="2023" name="Mol. Phylogenet. Evol.">
        <title>Genome-scale phylogeny and comparative genomics of the fungal order Sordariales.</title>
        <authorList>
            <person name="Hensen N."/>
            <person name="Bonometti L."/>
            <person name="Westerberg I."/>
            <person name="Brannstrom I.O."/>
            <person name="Guillou S."/>
            <person name="Cros-Aarteil S."/>
            <person name="Calhoun S."/>
            <person name="Haridas S."/>
            <person name="Kuo A."/>
            <person name="Mondo S."/>
            <person name="Pangilinan J."/>
            <person name="Riley R."/>
            <person name="LaButti K."/>
            <person name="Andreopoulos B."/>
            <person name="Lipzen A."/>
            <person name="Chen C."/>
            <person name="Yan M."/>
            <person name="Daum C."/>
            <person name="Ng V."/>
            <person name="Clum A."/>
            <person name="Steindorff A."/>
            <person name="Ohm R.A."/>
            <person name="Martin F."/>
            <person name="Silar P."/>
            <person name="Natvig D.O."/>
            <person name="Lalanne C."/>
            <person name="Gautier V."/>
            <person name="Ament-Velasquez S.L."/>
            <person name="Kruys A."/>
            <person name="Hutchinson M.I."/>
            <person name="Powell A.J."/>
            <person name="Barry K."/>
            <person name="Miller A.N."/>
            <person name="Grigoriev I.V."/>
            <person name="Debuchy R."/>
            <person name="Gladieux P."/>
            <person name="Hiltunen Thoren M."/>
            <person name="Johannesson H."/>
        </authorList>
    </citation>
    <scope>NUCLEOTIDE SEQUENCE</scope>
    <source>
        <strain evidence="1">PSN243</strain>
    </source>
</reference>
<accession>A0AAV9G8Z2</accession>
<dbReference type="Proteomes" id="UP001321760">
    <property type="component" value="Unassembled WGS sequence"/>
</dbReference>
<name>A0AAV9G8Z2_9PEZI</name>
<gene>
    <name evidence="1" type="ORF">QBC34DRAFT_386192</name>
</gene>
<keyword evidence="2" id="KW-1185">Reference proteome</keyword>
<sequence>MPLSTPEPPPPQGDLLLHRYLPGRLPTANPNPRGKHHRNPLPWRRAKLASAQCWDADANLWYRHFWDLQRESPGTPPPRPTKPHFLAYVEAGARRHKAFYSRCDCCWGYMMSRTWVDRKREWDARGKEGMEMVREGEEEVGGLDEELGVKSSRVRVLMWAEVLSLLYPRDWVVLWRTKFKGSRVRIPGLGPASGVAKKYYYLL</sequence>
<evidence type="ECO:0000313" key="2">
    <source>
        <dbReference type="Proteomes" id="UP001321760"/>
    </source>
</evidence>
<reference evidence="1" key="2">
    <citation type="submission" date="2023-05" db="EMBL/GenBank/DDBJ databases">
        <authorList>
            <consortium name="Lawrence Berkeley National Laboratory"/>
            <person name="Steindorff A."/>
            <person name="Hensen N."/>
            <person name="Bonometti L."/>
            <person name="Westerberg I."/>
            <person name="Brannstrom I.O."/>
            <person name="Guillou S."/>
            <person name="Cros-Aarteil S."/>
            <person name="Calhoun S."/>
            <person name="Haridas S."/>
            <person name="Kuo A."/>
            <person name="Mondo S."/>
            <person name="Pangilinan J."/>
            <person name="Riley R."/>
            <person name="Labutti K."/>
            <person name="Andreopoulos B."/>
            <person name="Lipzen A."/>
            <person name="Chen C."/>
            <person name="Yanf M."/>
            <person name="Daum C."/>
            <person name="Ng V."/>
            <person name="Clum A."/>
            <person name="Ohm R."/>
            <person name="Martin F."/>
            <person name="Silar P."/>
            <person name="Natvig D."/>
            <person name="Lalanne C."/>
            <person name="Gautier V."/>
            <person name="Ament-Velasquez S.L."/>
            <person name="Kruys A."/>
            <person name="Hutchinson M.I."/>
            <person name="Powell A.J."/>
            <person name="Barry K."/>
            <person name="Miller A.N."/>
            <person name="Grigoriev I.V."/>
            <person name="Debuchy R."/>
            <person name="Gladieux P."/>
            <person name="Thoren M.H."/>
            <person name="Johannesson H."/>
        </authorList>
    </citation>
    <scope>NUCLEOTIDE SEQUENCE</scope>
    <source>
        <strain evidence="1">PSN243</strain>
    </source>
</reference>
<evidence type="ECO:0000313" key="1">
    <source>
        <dbReference type="EMBL" id="KAK4443556.1"/>
    </source>
</evidence>
<dbReference type="AlphaFoldDB" id="A0AAV9G8Z2"/>